<evidence type="ECO:0000313" key="2">
    <source>
        <dbReference type="EMBL" id="GAI32961.1"/>
    </source>
</evidence>
<dbReference type="Pfam" id="PF20695">
    <property type="entry name" value="UbiD_N"/>
    <property type="match status" value="1"/>
</dbReference>
<feature type="non-terminal residue" evidence="2">
    <location>
        <position position="35"/>
    </location>
</feature>
<reference evidence="2" key="1">
    <citation type="journal article" date="2014" name="Front. Microbiol.">
        <title>High frequency of phylogenetically diverse reductive dehalogenase-homologous genes in deep subseafloor sedimentary metagenomes.</title>
        <authorList>
            <person name="Kawai M."/>
            <person name="Futagami T."/>
            <person name="Toyoda A."/>
            <person name="Takaki Y."/>
            <person name="Nishi S."/>
            <person name="Hori S."/>
            <person name="Arai W."/>
            <person name="Tsubouchi T."/>
            <person name="Morono Y."/>
            <person name="Uchiyama I."/>
            <person name="Ito T."/>
            <person name="Fujiyama A."/>
            <person name="Inagaki F."/>
            <person name="Takami H."/>
        </authorList>
    </citation>
    <scope>NUCLEOTIDE SEQUENCE</scope>
    <source>
        <strain evidence="2">Expedition CK06-06</strain>
    </source>
</reference>
<protein>
    <recommendedName>
        <fullName evidence="1">3-octaprenyl-4-hydroxybenzoate carboxy-lyase-like N-terminal domain-containing protein</fullName>
    </recommendedName>
</protein>
<dbReference type="InterPro" id="IPR049383">
    <property type="entry name" value="UbiD-like_N"/>
</dbReference>
<organism evidence="2">
    <name type="scientific">marine sediment metagenome</name>
    <dbReference type="NCBI Taxonomy" id="412755"/>
    <lineage>
        <taxon>unclassified sequences</taxon>
        <taxon>metagenomes</taxon>
        <taxon>ecological metagenomes</taxon>
    </lineage>
</organism>
<dbReference type="EMBL" id="BARV01032240">
    <property type="protein sequence ID" value="GAI32961.1"/>
    <property type="molecule type" value="Genomic_DNA"/>
</dbReference>
<proteinExistence type="predicted"/>
<evidence type="ECO:0000259" key="1">
    <source>
        <dbReference type="Pfam" id="PF20695"/>
    </source>
</evidence>
<gene>
    <name evidence="2" type="ORF">S06H3_50874</name>
</gene>
<comment type="caution">
    <text evidence="2">The sequence shown here is derived from an EMBL/GenBank/DDBJ whole genome shotgun (WGS) entry which is preliminary data.</text>
</comment>
<dbReference type="SUPFAM" id="SSF50475">
    <property type="entry name" value="FMN-binding split barrel"/>
    <property type="match status" value="1"/>
</dbReference>
<dbReference type="AlphaFoldDB" id="X1NS01"/>
<sequence length="35" mass="4077">MPFKDVREFIAKLEKEGEALRIEEEVDWNLEAGAI</sequence>
<accession>X1NS01</accession>
<name>X1NS01_9ZZZZ</name>
<feature type="domain" description="3-octaprenyl-4-hydroxybenzoate carboxy-lyase-like N-terminal" evidence="1">
    <location>
        <begin position="10"/>
        <end position="35"/>
    </location>
</feature>